<dbReference type="AlphaFoldDB" id="A0A9W6ZGQ4"/>
<dbReference type="EMBL" id="BLQM01000026">
    <property type="protein sequence ID" value="GMH52281.1"/>
    <property type="molecule type" value="Genomic_DNA"/>
</dbReference>
<evidence type="ECO:0000313" key="1">
    <source>
        <dbReference type="EMBL" id="GMH52281.1"/>
    </source>
</evidence>
<name>A0A9W6ZGQ4_9STRA</name>
<sequence>MLVSNLYLSVSKRSVDSSVIDHLIDLVDSDLSAAFTDLVYDRTSLHFTSTSVQSLSNTLQRYLEYAETLEPRRGSEDDTAHPAFSNIVDNLSIFQQVEGVDVPRGALEVRGNLAKYIAGVEGVELLEYGFCEGNEYKRLRDVRREKGWFEQGGGGVNAISIGVLNKFITNYNVRVNVERSVAVKCSAKVRKISGQGDVEALTLNYGEGRWEIACNILHGGDGVVGEGGAVWGENEIMRVVRDTLNDEIGEKANEIEVFGYRVGLSEMEHVEKYEAGIGVNEFIDL</sequence>
<reference evidence="2" key="1">
    <citation type="journal article" date="2023" name="Commun. Biol.">
        <title>Genome analysis of Parmales, the sister group of diatoms, reveals the evolutionary specialization of diatoms from phago-mixotrophs to photoautotrophs.</title>
        <authorList>
            <person name="Ban H."/>
            <person name="Sato S."/>
            <person name="Yoshikawa S."/>
            <person name="Yamada K."/>
            <person name="Nakamura Y."/>
            <person name="Ichinomiya M."/>
            <person name="Sato N."/>
            <person name="Blanc-Mathieu R."/>
            <person name="Endo H."/>
            <person name="Kuwata A."/>
            <person name="Ogata H."/>
        </authorList>
    </citation>
    <scope>NUCLEOTIDE SEQUENCE [LARGE SCALE GENOMIC DNA]</scope>
</reference>
<gene>
    <name evidence="1" type="ORF">TL16_g01198</name>
</gene>
<dbReference type="Proteomes" id="UP001162640">
    <property type="component" value="Unassembled WGS sequence"/>
</dbReference>
<protein>
    <submittedName>
        <fullName evidence="1">Uncharacterized protein</fullName>
    </submittedName>
</protein>
<comment type="caution">
    <text evidence="1">The sequence shown here is derived from an EMBL/GenBank/DDBJ whole genome shotgun (WGS) entry which is preliminary data.</text>
</comment>
<dbReference type="Gene3D" id="3.30.990.10">
    <property type="entry name" value="Formiminotransferase, N-terminal subdomain"/>
    <property type="match status" value="1"/>
</dbReference>
<proteinExistence type="predicted"/>
<dbReference type="GO" id="GO:0005542">
    <property type="term" value="F:folic acid binding"/>
    <property type="evidence" value="ECO:0007669"/>
    <property type="project" value="InterPro"/>
</dbReference>
<evidence type="ECO:0000313" key="2">
    <source>
        <dbReference type="Proteomes" id="UP001162640"/>
    </source>
</evidence>
<organism evidence="1 2">
    <name type="scientific">Triparma laevis f. inornata</name>
    <dbReference type="NCBI Taxonomy" id="1714386"/>
    <lineage>
        <taxon>Eukaryota</taxon>
        <taxon>Sar</taxon>
        <taxon>Stramenopiles</taxon>
        <taxon>Ochrophyta</taxon>
        <taxon>Bolidophyceae</taxon>
        <taxon>Parmales</taxon>
        <taxon>Triparmaceae</taxon>
        <taxon>Triparma</taxon>
    </lineage>
</organism>
<dbReference type="GO" id="GO:0016740">
    <property type="term" value="F:transferase activity"/>
    <property type="evidence" value="ECO:0007669"/>
    <property type="project" value="InterPro"/>
</dbReference>
<dbReference type="InterPro" id="IPR037064">
    <property type="entry name" value="Formiminotransferase_N_sf"/>
</dbReference>
<accession>A0A9W6ZGQ4</accession>